<dbReference type="AlphaFoldDB" id="G8WRA2"/>
<keyword evidence="3" id="KW-1185">Reference proteome</keyword>
<name>G8WRA2_STREN</name>
<organism evidence="2 3">
    <name type="scientific">Streptantibioticus cattleyicolor (strain ATCC 35852 / DSM 46488 / JCM 4925 / NBRC 14057 / NRRL 8057)</name>
    <name type="common">Streptomyces cattleya</name>
    <dbReference type="NCBI Taxonomy" id="1003195"/>
    <lineage>
        <taxon>Bacteria</taxon>
        <taxon>Bacillati</taxon>
        <taxon>Actinomycetota</taxon>
        <taxon>Actinomycetes</taxon>
        <taxon>Kitasatosporales</taxon>
        <taxon>Streptomycetaceae</taxon>
        <taxon>Streptantibioticus</taxon>
    </lineage>
</organism>
<dbReference type="Proteomes" id="UP000007842">
    <property type="component" value="Chromosome"/>
</dbReference>
<feature type="compositionally biased region" description="Basic and acidic residues" evidence="1">
    <location>
        <begin position="9"/>
        <end position="21"/>
    </location>
</feature>
<protein>
    <submittedName>
        <fullName evidence="2">Uncharacterized protein</fullName>
    </submittedName>
</protein>
<dbReference type="EMBL" id="CP003219">
    <property type="protein sequence ID" value="AEW92918.1"/>
    <property type="molecule type" value="Genomic_DNA"/>
</dbReference>
<feature type="region of interest" description="Disordered" evidence="1">
    <location>
        <begin position="1"/>
        <end position="41"/>
    </location>
</feature>
<evidence type="ECO:0000313" key="2">
    <source>
        <dbReference type="EMBL" id="AEW92918.1"/>
    </source>
</evidence>
<reference evidence="3" key="1">
    <citation type="submission" date="2011-12" db="EMBL/GenBank/DDBJ databases">
        <title>Complete genome sequence of Streptomyces cattleya strain DSM 46488.</title>
        <authorList>
            <person name="Ou H.-Y."/>
            <person name="Li P."/>
            <person name="Zhao C."/>
            <person name="O'Hagan D."/>
            <person name="Deng Z."/>
        </authorList>
    </citation>
    <scope>NUCLEOTIDE SEQUENCE [LARGE SCALE GENOMIC DNA]</scope>
    <source>
        <strain evidence="3">ATCC 35852 / DSM 46488 / JCM 4925 / NBRC 14057 / NRRL 8057</strain>
    </source>
</reference>
<dbReference type="HOGENOM" id="CLU_3277122_0_0_11"/>
<proteinExistence type="predicted"/>
<sequence>MRSLPGVCESRKGPRPVRRDQAGAVRLFGQSRSGARSGLEE</sequence>
<accession>G8WRA2</accession>
<dbReference type="KEGG" id="scy:SCATT_05470"/>
<evidence type="ECO:0000313" key="3">
    <source>
        <dbReference type="Proteomes" id="UP000007842"/>
    </source>
</evidence>
<evidence type="ECO:0000256" key="1">
    <source>
        <dbReference type="SAM" id="MobiDB-lite"/>
    </source>
</evidence>
<gene>
    <name evidence="2" type="ordered locus">SCATT_05470</name>
</gene>